<gene>
    <name evidence="1" type="ORF">PC5_00064</name>
</gene>
<organism evidence="1 2">
    <name type="scientific">Campylobacter phage PC5</name>
    <dbReference type="NCBI Taxonomy" id="1541690"/>
    <lineage>
        <taxon>Viruses</taxon>
        <taxon>Duplodnaviria</taxon>
        <taxon>Heunggongvirae</taxon>
        <taxon>Uroviricota</taxon>
        <taxon>Caudoviricetes</taxon>
        <taxon>Connertonviridae</taxon>
        <taxon>Fletchervirus</taxon>
        <taxon>Fletchervirus PC5</taxon>
    </lineage>
</organism>
<dbReference type="EMBL" id="KX229736">
    <property type="protein sequence ID" value="ANH51186.1"/>
    <property type="molecule type" value="Genomic_DNA"/>
</dbReference>
<evidence type="ECO:0000313" key="1">
    <source>
        <dbReference type="EMBL" id="ANH51186.1"/>
    </source>
</evidence>
<proteinExistence type="predicted"/>
<accession>A0A1B0XVL9</accession>
<keyword evidence="2" id="KW-1185">Reference proteome</keyword>
<name>A0A1B0XVL9_9CAUD</name>
<dbReference type="Proteomes" id="UP000221511">
    <property type="component" value="Segment"/>
</dbReference>
<reference evidence="1 2" key="1">
    <citation type="submission" date="2016-05" db="EMBL/GenBank/DDBJ databases">
        <title>Campylobacter bacteriophages isolated in Slovenia.</title>
        <authorList>
            <person name="Janez N."/>
            <person name="Peterka M."/>
            <person name="Accetto T."/>
        </authorList>
    </citation>
    <scope>NUCLEOTIDE SEQUENCE [LARGE SCALE GENOMIC DNA]</scope>
</reference>
<sequence length="151" mass="17033">MKEKAEALGKKLDKINDIFNITEKTIVEVEKSDLVKSNPEENLKFTYLKEDFNLMRESLVNIIKRGQDILEVISNNILADPLSSNQAVMAYSTLVDTINNSTKLLTDIYKNIVDIQIKIAPKEAEKGSGKQEIMTIAQITKMISKNQQSQS</sequence>
<evidence type="ECO:0000313" key="2">
    <source>
        <dbReference type="Proteomes" id="UP000221511"/>
    </source>
</evidence>
<protein>
    <submittedName>
        <fullName evidence="1">Uncharacterized protein</fullName>
    </submittedName>
</protein>